<dbReference type="InterPro" id="IPR016177">
    <property type="entry name" value="DNA-bd_dom_sf"/>
</dbReference>
<evidence type="ECO:0000256" key="4">
    <source>
        <dbReference type="ARBA" id="ARBA00023163"/>
    </source>
</evidence>
<evidence type="ECO:0000256" key="5">
    <source>
        <dbReference type="ARBA" id="ARBA00023242"/>
    </source>
</evidence>
<dbReference type="GO" id="GO:0005634">
    <property type="term" value="C:nucleus"/>
    <property type="evidence" value="ECO:0007669"/>
    <property type="project" value="UniProtKB-SubCell"/>
</dbReference>
<organism evidence="7 8">
    <name type="scientific">Dendrobium nobile</name>
    <name type="common">Orchid</name>
    <dbReference type="NCBI Taxonomy" id="94219"/>
    <lineage>
        <taxon>Eukaryota</taxon>
        <taxon>Viridiplantae</taxon>
        <taxon>Streptophyta</taxon>
        <taxon>Embryophyta</taxon>
        <taxon>Tracheophyta</taxon>
        <taxon>Spermatophyta</taxon>
        <taxon>Magnoliopsida</taxon>
        <taxon>Liliopsida</taxon>
        <taxon>Asparagales</taxon>
        <taxon>Orchidaceae</taxon>
        <taxon>Epidendroideae</taxon>
        <taxon>Malaxideae</taxon>
        <taxon>Dendrobiinae</taxon>
        <taxon>Dendrobium</taxon>
    </lineage>
</organism>
<keyword evidence="2" id="KW-0805">Transcription regulation</keyword>
<evidence type="ECO:0000256" key="3">
    <source>
        <dbReference type="ARBA" id="ARBA00023125"/>
    </source>
</evidence>
<dbReference type="Proteomes" id="UP000829196">
    <property type="component" value="Unassembled WGS sequence"/>
</dbReference>
<evidence type="ECO:0000313" key="8">
    <source>
        <dbReference type="Proteomes" id="UP000829196"/>
    </source>
</evidence>
<gene>
    <name evidence="7" type="ORF">KFK09_001046</name>
</gene>
<dbReference type="OrthoDB" id="785950at2759"/>
<sequence length="174" mass="19867">MASSSSEPLSPKSKVERFLAACWFNLLMKDDQLKQKETVGGRISGLKKIKRNIDRSDDKQLERTEQAQKRGRPISNLDWLPHGWERITKRRSSGQNDTIESSRTMRSSYDVTSYLEFGKVIKKNKERVKPILEAKYGLKFPKERRREIALMGAWEDSVLSLPCPPGSVAETPAS</sequence>
<reference evidence="7" key="1">
    <citation type="journal article" date="2022" name="Front. Genet.">
        <title>Chromosome-Scale Assembly of the Dendrobium nobile Genome Provides Insights Into the Molecular Mechanism of the Biosynthesis of the Medicinal Active Ingredient of Dendrobium.</title>
        <authorList>
            <person name="Xu Q."/>
            <person name="Niu S.-C."/>
            <person name="Li K.-L."/>
            <person name="Zheng P.-J."/>
            <person name="Zhang X.-J."/>
            <person name="Jia Y."/>
            <person name="Liu Y."/>
            <person name="Niu Y.-X."/>
            <person name="Yu L.-H."/>
            <person name="Chen D.-F."/>
            <person name="Zhang G.-Q."/>
        </authorList>
    </citation>
    <scope>NUCLEOTIDE SEQUENCE</scope>
    <source>
        <tissue evidence="7">Leaf</tissue>
    </source>
</reference>
<proteinExistence type="predicted"/>
<dbReference type="EMBL" id="JAGYWB010000001">
    <property type="protein sequence ID" value="KAI0531490.1"/>
    <property type="molecule type" value="Genomic_DNA"/>
</dbReference>
<dbReference type="SMR" id="A0A8T3CGP7"/>
<dbReference type="AlphaFoldDB" id="A0A8T3CGP7"/>
<name>A0A8T3CGP7_DENNO</name>
<keyword evidence="8" id="KW-1185">Reference proteome</keyword>
<feature type="compositionally biased region" description="Basic and acidic residues" evidence="6">
    <location>
        <begin position="54"/>
        <end position="68"/>
    </location>
</feature>
<dbReference type="SUPFAM" id="SSF54171">
    <property type="entry name" value="DNA-binding domain"/>
    <property type="match status" value="1"/>
</dbReference>
<evidence type="ECO:0000313" key="7">
    <source>
        <dbReference type="EMBL" id="KAI0531490.1"/>
    </source>
</evidence>
<keyword evidence="5" id="KW-0539">Nucleus</keyword>
<comment type="subcellular location">
    <subcellularLocation>
        <location evidence="1">Nucleus</location>
    </subcellularLocation>
</comment>
<dbReference type="GO" id="GO:0003677">
    <property type="term" value="F:DNA binding"/>
    <property type="evidence" value="ECO:0007669"/>
    <property type="project" value="UniProtKB-KW"/>
</dbReference>
<keyword evidence="3" id="KW-0238">DNA-binding</keyword>
<protein>
    <submittedName>
        <fullName evidence="7">Uncharacterized protein</fullName>
    </submittedName>
</protein>
<keyword evidence="4" id="KW-0804">Transcription</keyword>
<evidence type="ECO:0000256" key="1">
    <source>
        <dbReference type="ARBA" id="ARBA00004123"/>
    </source>
</evidence>
<evidence type="ECO:0000256" key="6">
    <source>
        <dbReference type="SAM" id="MobiDB-lite"/>
    </source>
</evidence>
<accession>A0A8T3CGP7</accession>
<comment type="caution">
    <text evidence="7">The sequence shown here is derived from an EMBL/GenBank/DDBJ whole genome shotgun (WGS) entry which is preliminary data.</text>
</comment>
<evidence type="ECO:0000256" key="2">
    <source>
        <dbReference type="ARBA" id="ARBA00023015"/>
    </source>
</evidence>
<feature type="region of interest" description="Disordered" evidence="6">
    <location>
        <begin position="54"/>
        <end position="75"/>
    </location>
</feature>